<keyword evidence="11" id="KW-1185">Reference proteome</keyword>
<keyword evidence="6 10" id="KW-0808">Transferase</keyword>
<dbReference type="SMART" id="SM00563">
    <property type="entry name" value="PlsC"/>
    <property type="match status" value="1"/>
</dbReference>
<comment type="catalytic activity">
    <reaction evidence="1">
        <text>a 1-acyl-sn-glycero-3-phosphate + an acyl-CoA = a 1,2-diacyl-sn-glycero-3-phosphate + CoA</text>
        <dbReference type="Rhea" id="RHEA:19709"/>
        <dbReference type="ChEBI" id="CHEBI:57287"/>
        <dbReference type="ChEBI" id="CHEBI:57970"/>
        <dbReference type="ChEBI" id="CHEBI:58342"/>
        <dbReference type="ChEBI" id="CHEBI:58608"/>
        <dbReference type="EC" id="2.3.1.51"/>
    </reaction>
</comment>
<evidence type="ECO:0000256" key="1">
    <source>
        <dbReference type="ARBA" id="ARBA00001141"/>
    </source>
</evidence>
<sequence>MEVQRATNGGKNCSTMTPLRMVRGLLCLLVLLLTAFMMLVYFGFVSAVIIRFLSIYYSRKVTSFFFGTWLALWPFLFEKINMTKVIFSGETLPPRERVLIIANHRTEVDWMYLWDLALRKGRIGYIKYVLKSSLMKLPLFGWSFQILEFIPVARKWEVDESIMRQMLSTFKDPRDPLWLALFPEGTDYTEQKCIRSQKYAAENGLPILNHVLLPKTKGFFACLECLRGSLDAVYDVTIAYKHCCPTFMDNVLGVAPSEVHIHVQRITVDSIPTSEEEVNTWLINRFHLKDQMLSDFHSRCHFPDQGTEKELSTTKCLVNFGAVILLTVVPPVDCICSFFVVLPLCNTAIAMFVNNFSFLLTARETVS</sequence>
<evidence type="ECO:0000256" key="4">
    <source>
        <dbReference type="ARBA" id="ARBA00008655"/>
    </source>
</evidence>
<dbReference type="Pfam" id="PF01553">
    <property type="entry name" value="Acyltransferase"/>
    <property type="match status" value="1"/>
</dbReference>
<evidence type="ECO:0000256" key="6">
    <source>
        <dbReference type="ARBA" id="ARBA00022679"/>
    </source>
</evidence>
<evidence type="ECO:0000256" key="7">
    <source>
        <dbReference type="ARBA" id="ARBA00023315"/>
    </source>
</evidence>
<dbReference type="UniPathway" id="UPA00557">
    <property type="reaction ID" value="UER00613"/>
</dbReference>
<feature type="domain" description="Phospholipid/glycerol acyltransferase" evidence="9">
    <location>
        <begin position="98"/>
        <end position="220"/>
    </location>
</feature>
<dbReference type="GO" id="GO:0003841">
    <property type="term" value="F:1-acylglycerol-3-phosphate O-acyltransferase activity"/>
    <property type="evidence" value="ECO:0007669"/>
    <property type="project" value="UniProtKB-EC"/>
</dbReference>
<proteinExistence type="inferred from homology"/>
<dbReference type="eggNOG" id="KOG1505">
    <property type="taxonomic scope" value="Eukaryota"/>
</dbReference>
<feature type="transmembrane region" description="Helical" evidence="8">
    <location>
        <begin position="25"/>
        <end position="50"/>
    </location>
</feature>
<dbReference type="SUPFAM" id="SSF69593">
    <property type="entry name" value="Glycerol-3-phosphate (1)-acyltransferase"/>
    <property type="match status" value="1"/>
</dbReference>
<evidence type="ECO:0000256" key="8">
    <source>
        <dbReference type="SAM" id="Phobius"/>
    </source>
</evidence>
<keyword evidence="8" id="KW-1133">Transmembrane helix</keyword>
<dbReference type="InterPro" id="IPR032098">
    <property type="entry name" value="Acyltransf_C"/>
</dbReference>
<keyword evidence="8" id="KW-0472">Membrane</keyword>
<dbReference type="InterPro" id="IPR002123">
    <property type="entry name" value="Plipid/glycerol_acylTrfase"/>
</dbReference>
<dbReference type="AlphaFoldDB" id="W9R195"/>
<dbReference type="GO" id="GO:0016024">
    <property type="term" value="P:CDP-diacylglycerol biosynthetic process"/>
    <property type="evidence" value="ECO:0007669"/>
    <property type="project" value="UniProtKB-UniPathway"/>
</dbReference>
<dbReference type="GO" id="GO:0012505">
    <property type="term" value="C:endomembrane system"/>
    <property type="evidence" value="ECO:0007669"/>
    <property type="project" value="TreeGrafter"/>
</dbReference>
<evidence type="ECO:0000256" key="2">
    <source>
        <dbReference type="ARBA" id="ARBA00004728"/>
    </source>
</evidence>
<name>W9R195_9ROSA</name>
<dbReference type="PANTHER" id="PTHR10983:SF74">
    <property type="entry name" value="1-ACYL-SN-GLYCEROL-3-PHOSPHATE ACYLTRANSFERASE 5-RELATED"/>
    <property type="match status" value="1"/>
</dbReference>
<accession>W9R195</accession>
<evidence type="ECO:0000313" key="11">
    <source>
        <dbReference type="Proteomes" id="UP000030645"/>
    </source>
</evidence>
<dbReference type="STRING" id="981085.W9R195"/>
<evidence type="ECO:0000313" key="10">
    <source>
        <dbReference type="EMBL" id="EXB63611.1"/>
    </source>
</evidence>
<dbReference type="EC" id="2.3.1.51" evidence="5"/>
<protein>
    <recommendedName>
        <fullName evidence="5">1-acylglycerol-3-phosphate O-acyltransferase</fullName>
        <ecNumber evidence="5">2.3.1.51</ecNumber>
    </recommendedName>
</protein>
<feature type="transmembrane region" description="Helical" evidence="8">
    <location>
        <begin position="316"/>
        <end position="332"/>
    </location>
</feature>
<reference evidence="11" key="1">
    <citation type="submission" date="2013-01" db="EMBL/GenBank/DDBJ databases">
        <title>Draft Genome Sequence of a Mulberry Tree, Morus notabilis C.K. Schneid.</title>
        <authorList>
            <person name="He N."/>
            <person name="Zhao S."/>
        </authorList>
    </citation>
    <scope>NUCLEOTIDE SEQUENCE</scope>
</reference>
<dbReference type="Pfam" id="PF16076">
    <property type="entry name" value="Acyltransf_C"/>
    <property type="match status" value="1"/>
</dbReference>
<comment type="similarity">
    <text evidence="4">Belongs to the 1-acyl-sn-glycerol-3-phosphate acyltransferase family.</text>
</comment>
<keyword evidence="8" id="KW-0812">Transmembrane</keyword>
<evidence type="ECO:0000259" key="9">
    <source>
        <dbReference type="SMART" id="SM00563"/>
    </source>
</evidence>
<comment type="pathway">
    <text evidence="2">Phospholipid metabolism; CDP-diacylglycerol biosynthesis; CDP-diacylglycerol from sn-glycerol 3-phosphate: step 2/3.</text>
</comment>
<dbReference type="PANTHER" id="PTHR10983">
    <property type="entry name" value="1-ACYLGLYCEROL-3-PHOSPHATE ACYLTRANSFERASE-RELATED"/>
    <property type="match status" value="1"/>
</dbReference>
<dbReference type="EMBL" id="KE344491">
    <property type="protein sequence ID" value="EXB63611.1"/>
    <property type="molecule type" value="Genomic_DNA"/>
</dbReference>
<feature type="transmembrane region" description="Helical" evidence="8">
    <location>
        <begin position="56"/>
        <end position="77"/>
    </location>
</feature>
<evidence type="ECO:0000256" key="3">
    <source>
        <dbReference type="ARBA" id="ARBA00005189"/>
    </source>
</evidence>
<comment type="pathway">
    <text evidence="3">Lipid metabolism.</text>
</comment>
<organism evidence="10 11">
    <name type="scientific">Morus notabilis</name>
    <dbReference type="NCBI Taxonomy" id="981085"/>
    <lineage>
        <taxon>Eukaryota</taxon>
        <taxon>Viridiplantae</taxon>
        <taxon>Streptophyta</taxon>
        <taxon>Embryophyta</taxon>
        <taxon>Tracheophyta</taxon>
        <taxon>Spermatophyta</taxon>
        <taxon>Magnoliopsida</taxon>
        <taxon>eudicotyledons</taxon>
        <taxon>Gunneridae</taxon>
        <taxon>Pentapetalae</taxon>
        <taxon>rosids</taxon>
        <taxon>fabids</taxon>
        <taxon>Rosales</taxon>
        <taxon>Moraceae</taxon>
        <taxon>Moreae</taxon>
        <taxon>Morus</taxon>
    </lineage>
</organism>
<dbReference type="CDD" id="cd07990">
    <property type="entry name" value="LPLAT_LCLAT1-like"/>
    <property type="match status" value="1"/>
</dbReference>
<gene>
    <name evidence="10" type="ORF">L484_026952</name>
</gene>
<keyword evidence="7 10" id="KW-0012">Acyltransferase</keyword>
<dbReference type="Proteomes" id="UP000030645">
    <property type="component" value="Unassembled WGS sequence"/>
</dbReference>
<evidence type="ECO:0000256" key="5">
    <source>
        <dbReference type="ARBA" id="ARBA00013211"/>
    </source>
</evidence>